<dbReference type="AlphaFoldDB" id="F6U315"/>
<evidence type="ECO:0000313" key="10">
    <source>
        <dbReference type="Ensembl" id="ENSCINP00000028698.2"/>
    </source>
</evidence>
<dbReference type="FunFam" id="3.40.50.1820:FF:000583">
    <property type="entry name" value="Acylamino-acid-releasing enzyme"/>
    <property type="match status" value="1"/>
</dbReference>
<dbReference type="FunCoup" id="F6U315">
    <property type="interactions" value="105"/>
</dbReference>
<dbReference type="GO" id="GO:0004252">
    <property type="term" value="F:serine-type endopeptidase activity"/>
    <property type="evidence" value="ECO:0000318"/>
    <property type="project" value="GO_Central"/>
</dbReference>
<dbReference type="InterPro" id="IPR045550">
    <property type="entry name" value="AARE_N"/>
</dbReference>
<evidence type="ECO:0000256" key="3">
    <source>
        <dbReference type="ARBA" id="ARBA00010040"/>
    </source>
</evidence>
<dbReference type="Pfam" id="PF19283">
    <property type="entry name" value="APEH_N"/>
    <property type="match status" value="1"/>
</dbReference>
<dbReference type="Proteomes" id="UP000008144">
    <property type="component" value="Unassembled WGS sequence"/>
</dbReference>
<evidence type="ECO:0000313" key="11">
    <source>
        <dbReference type="Proteomes" id="UP000008144"/>
    </source>
</evidence>
<dbReference type="HOGENOM" id="CLU_014230_1_1_1"/>
<protein>
    <recommendedName>
        <fullName evidence="5">acylaminoacyl-peptidase</fullName>
        <ecNumber evidence="5">3.4.19.1</ecNumber>
    </recommendedName>
</protein>
<sequence>LELLIMATMEDKCVSVYRELSLLPSVHSVEVVKNNGAFHIDCVWEHNDLERFAKIKYRKSGLFKKSGAGFEVYMSPLCSEVIGEQLISLSKCGLKRAVLREATVDGKSRQYLEIWENSLKVATVDFVAENKHGLVYSNAVFGCLEWSRDGSKVLYIAEEKVNKSCSYFKKAAKDETPGLDGLHCEDWGEQLVGCCKTSLYIYDVKRCCILSLCDLFPQNISIGKGLWSDDGKNIIVLGWNGSPWKIGLIYCKNRPSALYQLNLDNKEVVQVTDGDYCVYSPIVNPAGTKLLYLQSQPFGPHRQCGKLMSHDIVDGKIQSTSSVLVDEVKNDNFSFNGMFMESIPSDCWGKNELIFTTNHRSNISMFAFNVNNGDVRCLATDGAWRVHKVVDDIIIASCSTPNTPSSVKVGLLSDEIKWTDIETSTIMKDISWEVIQHTPNHKNNDFPGLTFESILLKPTHTPIKGLVVNPHGGPHGCYPTSFDLQSAALCKLGFAVSRINYRGSTGFGQNSIFSLPGNISKQDVFDVQQVAEFVSERLNTGVRFITGGSHGGFLTLQLIGQFPDYYSAAAARNPVTNIASIVGVSDIRDWAFCVAGCKFTYDACVTSDMYNTMLTVSPIMHVDDVKTPVMIMLGEADLRVPISQSHEYARMLRARGKTVRLFQYKDNNHPISNVKDEADCFVNILSWFNNYCKS</sequence>
<dbReference type="EC" id="3.4.19.1" evidence="5"/>
<evidence type="ECO:0000256" key="1">
    <source>
        <dbReference type="ARBA" id="ARBA00000721"/>
    </source>
</evidence>
<organism evidence="10 11">
    <name type="scientific">Ciona intestinalis</name>
    <name type="common">Transparent sea squirt</name>
    <name type="synonym">Ascidia intestinalis</name>
    <dbReference type="NCBI Taxonomy" id="7719"/>
    <lineage>
        <taxon>Eukaryota</taxon>
        <taxon>Metazoa</taxon>
        <taxon>Chordata</taxon>
        <taxon>Tunicata</taxon>
        <taxon>Ascidiacea</taxon>
        <taxon>Phlebobranchia</taxon>
        <taxon>Cionidae</taxon>
        <taxon>Ciona</taxon>
    </lineage>
</organism>
<dbReference type="SUPFAM" id="SSF53474">
    <property type="entry name" value="alpha/beta-Hydrolases"/>
    <property type="match status" value="1"/>
</dbReference>
<dbReference type="MEROPS" id="S09.004"/>
<dbReference type="SUPFAM" id="SSF82171">
    <property type="entry name" value="DPP6 N-terminal domain-like"/>
    <property type="match status" value="1"/>
</dbReference>
<comment type="catalytic activity">
    <reaction evidence="1">
        <text>Cleavage of an N-acetyl or N-formyl amino acid from the N-terminus of a polypeptide.</text>
        <dbReference type="EC" id="3.4.19.1"/>
    </reaction>
</comment>
<evidence type="ECO:0000256" key="6">
    <source>
        <dbReference type="ARBA" id="ARBA00022490"/>
    </source>
</evidence>
<dbReference type="Gene3D" id="3.40.50.1820">
    <property type="entry name" value="alpha/beta hydrolase"/>
    <property type="match status" value="1"/>
</dbReference>
<dbReference type="InterPro" id="IPR029058">
    <property type="entry name" value="AB_hydrolase_fold"/>
</dbReference>
<dbReference type="InParanoid" id="F6U315"/>
<keyword evidence="11" id="KW-1185">Reference proteome</keyword>
<dbReference type="InterPro" id="IPR001375">
    <property type="entry name" value="Peptidase_S9_cat"/>
</dbReference>
<comment type="similarity">
    <text evidence="3">Belongs to the peptidase S9C family.</text>
</comment>
<dbReference type="Pfam" id="PF00326">
    <property type="entry name" value="Peptidase_S9"/>
    <property type="match status" value="1"/>
</dbReference>
<reference evidence="10" key="2">
    <citation type="submission" date="2025-08" db="UniProtKB">
        <authorList>
            <consortium name="Ensembl"/>
        </authorList>
    </citation>
    <scope>IDENTIFICATION</scope>
</reference>
<comment type="subcellular location">
    <subcellularLocation>
        <location evidence="2">Cytoplasm</location>
    </subcellularLocation>
</comment>
<reference evidence="11" key="1">
    <citation type="journal article" date="2002" name="Science">
        <title>The draft genome of Ciona intestinalis: insights into chordate and vertebrate origins.</title>
        <authorList>
            <person name="Dehal P."/>
            <person name="Satou Y."/>
            <person name="Campbell R.K."/>
            <person name="Chapman J."/>
            <person name="Degnan B."/>
            <person name="De Tomaso A."/>
            <person name="Davidson B."/>
            <person name="Di Gregorio A."/>
            <person name="Gelpke M."/>
            <person name="Goodstein D.M."/>
            <person name="Harafuji N."/>
            <person name="Hastings K.E."/>
            <person name="Ho I."/>
            <person name="Hotta K."/>
            <person name="Huang W."/>
            <person name="Kawashima T."/>
            <person name="Lemaire P."/>
            <person name="Martinez D."/>
            <person name="Meinertzhagen I.A."/>
            <person name="Necula S."/>
            <person name="Nonaka M."/>
            <person name="Putnam N."/>
            <person name="Rash S."/>
            <person name="Saiga H."/>
            <person name="Satake M."/>
            <person name="Terry A."/>
            <person name="Yamada L."/>
            <person name="Wang H.G."/>
            <person name="Awazu S."/>
            <person name="Azumi K."/>
            <person name="Boore J."/>
            <person name="Branno M."/>
            <person name="Chin-Bow S."/>
            <person name="DeSantis R."/>
            <person name="Doyle S."/>
            <person name="Francino P."/>
            <person name="Keys D.N."/>
            <person name="Haga S."/>
            <person name="Hayashi H."/>
            <person name="Hino K."/>
            <person name="Imai K.S."/>
            <person name="Inaba K."/>
            <person name="Kano S."/>
            <person name="Kobayashi K."/>
            <person name="Kobayashi M."/>
            <person name="Lee B.I."/>
            <person name="Makabe K.W."/>
            <person name="Manohar C."/>
            <person name="Matassi G."/>
            <person name="Medina M."/>
            <person name="Mochizuki Y."/>
            <person name="Mount S."/>
            <person name="Morishita T."/>
            <person name="Miura S."/>
            <person name="Nakayama A."/>
            <person name="Nishizaka S."/>
            <person name="Nomoto H."/>
            <person name="Ohta F."/>
            <person name="Oishi K."/>
            <person name="Rigoutsos I."/>
            <person name="Sano M."/>
            <person name="Sasaki A."/>
            <person name="Sasakura Y."/>
            <person name="Shoguchi E."/>
            <person name="Shin-i T."/>
            <person name="Spagnuolo A."/>
            <person name="Stainier D."/>
            <person name="Suzuki M.M."/>
            <person name="Tassy O."/>
            <person name="Takatori N."/>
            <person name="Tokuoka M."/>
            <person name="Yagi K."/>
            <person name="Yoshizaki F."/>
            <person name="Wada S."/>
            <person name="Zhang C."/>
            <person name="Hyatt P.D."/>
            <person name="Larimer F."/>
            <person name="Detter C."/>
            <person name="Doggett N."/>
            <person name="Glavina T."/>
            <person name="Hawkins T."/>
            <person name="Richardson P."/>
            <person name="Lucas S."/>
            <person name="Kohara Y."/>
            <person name="Levine M."/>
            <person name="Satoh N."/>
            <person name="Rokhsar D.S."/>
        </authorList>
    </citation>
    <scope>NUCLEOTIDE SEQUENCE [LARGE SCALE GENOMIC DNA]</scope>
</reference>
<accession>F6U315</accession>
<evidence type="ECO:0000259" key="8">
    <source>
        <dbReference type="Pfam" id="PF00326"/>
    </source>
</evidence>
<keyword evidence="6" id="KW-0963">Cytoplasm</keyword>
<dbReference type="Ensembl" id="ENSCINT00000028944.2">
    <property type="protein sequence ID" value="ENSCINP00000028698.2"/>
    <property type="gene ID" value="ENSCING00000016631.2"/>
</dbReference>
<dbReference type="OMA" id="QEIATPF"/>
<feature type="domain" description="Peptidase S9 prolyl oligopeptidase catalytic" evidence="8">
    <location>
        <begin position="481"/>
        <end position="693"/>
    </location>
</feature>
<evidence type="ECO:0000256" key="4">
    <source>
        <dbReference type="ARBA" id="ARBA00011881"/>
    </source>
</evidence>
<dbReference type="PANTHER" id="PTHR42776:SF4">
    <property type="entry name" value="ACYLAMINO-ACID-RELEASING ENZYME"/>
    <property type="match status" value="1"/>
</dbReference>
<dbReference type="GO" id="GO:0005737">
    <property type="term" value="C:cytoplasm"/>
    <property type="evidence" value="ECO:0007669"/>
    <property type="project" value="UniProtKB-SubCell"/>
</dbReference>
<evidence type="ECO:0000256" key="7">
    <source>
        <dbReference type="ARBA" id="ARBA00022801"/>
    </source>
</evidence>
<dbReference type="PANTHER" id="PTHR42776">
    <property type="entry name" value="SERINE PEPTIDASE S9 FAMILY MEMBER"/>
    <property type="match status" value="1"/>
</dbReference>
<keyword evidence="7" id="KW-0378">Hydrolase</keyword>
<name>F6U315_CIOIN</name>
<dbReference type="GO" id="GO:0008242">
    <property type="term" value="F:omega peptidase activity"/>
    <property type="evidence" value="ECO:0007669"/>
    <property type="project" value="UniProtKB-EC"/>
</dbReference>
<feature type="domain" description="Acylamino-acid-releasing enzyme N-terminal" evidence="9">
    <location>
        <begin position="52"/>
        <end position="418"/>
    </location>
</feature>
<comment type="subunit">
    <text evidence="4">Homotetramer.</text>
</comment>
<proteinExistence type="inferred from homology"/>
<evidence type="ECO:0000256" key="5">
    <source>
        <dbReference type="ARBA" id="ARBA00012917"/>
    </source>
</evidence>
<reference evidence="10" key="3">
    <citation type="submission" date="2025-09" db="UniProtKB">
        <authorList>
            <consortium name="Ensembl"/>
        </authorList>
    </citation>
    <scope>IDENTIFICATION</scope>
</reference>
<dbReference type="GO" id="GO:0006508">
    <property type="term" value="P:proteolysis"/>
    <property type="evidence" value="ECO:0007669"/>
    <property type="project" value="InterPro"/>
</dbReference>
<dbReference type="GeneTree" id="ENSGT00390000013172"/>
<dbReference type="STRING" id="7719.ENSCINP00000028698"/>
<evidence type="ECO:0000256" key="2">
    <source>
        <dbReference type="ARBA" id="ARBA00004496"/>
    </source>
</evidence>
<evidence type="ECO:0000259" key="9">
    <source>
        <dbReference type="Pfam" id="PF19283"/>
    </source>
</evidence>